<keyword evidence="2" id="KW-1185">Reference proteome</keyword>
<evidence type="ECO:0000313" key="1">
    <source>
        <dbReference type="EMBL" id="KAK1857948.1"/>
    </source>
</evidence>
<dbReference type="Proteomes" id="UP000798662">
    <property type="component" value="Chromosome 1"/>
</dbReference>
<evidence type="ECO:0000313" key="2">
    <source>
        <dbReference type="Proteomes" id="UP000798662"/>
    </source>
</evidence>
<protein>
    <submittedName>
        <fullName evidence="1">Uncharacterized protein</fullName>
    </submittedName>
</protein>
<reference evidence="1" key="1">
    <citation type="submission" date="2019-11" db="EMBL/GenBank/DDBJ databases">
        <title>Nori genome reveals adaptations in red seaweeds to the harsh intertidal environment.</title>
        <authorList>
            <person name="Wang D."/>
            <person name="Mao Y."/>
        </authorList>
    </citation>
    <scope>NUCLEOTIDE SEQUENCE</scope>
    <source>
        <tissue evidence="1">Gametophyte</tissue>
    </source>
</reference>
<comment type="caution">
    <text evidence="1">The sequence shown here is derived from an EMBL/GenBank/DDBJ whole genome shotgun (WGS) entry which is preliminary data.</text>
</comment>
<organism evidence="1 2">
    <name type="scientific">Pyropia yezoensis</name>
    <name type="common">Susabi-nori</name>
    <name type="synonym">Porphyra yezoensis</name>
    <dbReference type="NCBI Taxonomy" id="2788"/>
    <lineage>
        <taxon>Eukaryota</taxon>
        <taxon>Rhodophyta</taxon>
        <taxon>Bangiophyceae</taxon>
        <taxon>Bangiales</taxon>
        <taxon>Bangiaceae</taxon>
        <taxon>Pyropia</taxon>
    </lineage>
</organism>
<proteinExistence type="predicted"/>
<sequence length="128" mass="13425">MDMLAADLIVGTSATRRLTALLACWPPPAADVDARVVQLRAQLVKSEGALAVGLAQMAALGPVMAAARRLHASVVDVGRAYPRSAYLPQYIIKAAAQVEALRVAREPLARAVKALSEAIVKAKQAVAM</sequence>
<name>A0ACC3BJ41_PYRYE</name>
<accession>A0ACC3BJ41</accession>
<gene>
    <name evidence="1" type="ORF">I4F81_000562</name>
</gene>
<dbReference type="EMBL" id="CM020618">
    <property type="protein sequence ID" value="KAK1857948.1"/>
    <property type="molecule type" value="Genomic_DNA"/>
</dbReference>